<sequence length="245" mass="27365">MNTYTDAAYNVSLNGLPYMMPVSPWFYTKLPGYDKNWLWAGDELWFDRWQEVWSFQPEWVEIISWNDFGESHYIGPLDSRQFGPFGADLGQAPFNYADGMSHDGWGAMLPFLIDTYKNGEATFNTEQLFVWHRINPTGSGCDFGGTSGNTASQLQIEFEPQTIVEDAIFVSALLSYDASIVVQIGSTLYGPDWAVIPFNHQGMFFVSVPFSGSTGDVRVCLTRNGADVLCVDSDPSKQNGEPLPC</sequence>
<dbReference type="Gene3D" id="3.20.20.80">
    <property type="entry name" value="Glycosidases"/>
    <property type="match status" value="1"/>
</dbReference>
<accession>A0A2K0SWV8</accession>
<dbReference type="OrthoDB" id="4893222at2759"/>
<dbReference type="AlphaFoldDB" id="A0A2K0SWV8"/>
<evidence type="ECO:0000313" key="2">
    <source>
        <dbReference type="Proteomes" id="UP000236546"/>
    </source>
</evidence>
<dbReference type="Pfam" id="PF03659">
    <property type="entry name" value="Glyco_hydro_71"/>
    <property type="match status" value="1"/>
</dbReference>
<protein>
    <recommendedName>
        <fullName evidence="3">Glycoside hydrolase family 71 protein</fullName>
    </recommendedName>
</protein>
<organism evidence="1 2">
    <name type="scientific">Trichoderma gamsii</name>
    <dbReference type="NCBI Taxonomy" id="398673"/>
    <lineage>
        <taxon>Eukaryota</taxon>
        <taxon>Fungi</taxon>
        <taxon>Dikarya</taxon>
        <taxon>Ascomycota</taxon>
        <taxon>Pezizomycotina</taxon>
        <taxon>Sordariomycetes</taxon>
        <taxon>Hypocreomycetidae</taxon>
        <taxon>Hypocreales</taxon>
        <taxon>Hypocreaceae</taxon>
        <taxon>Trichoderma</taxon>
    </lineage>
</organism>
<dbReference type="EMBL" id="MTYH01000128">
    <property type="protein sequence ID" value="PNP37745.1"/>
    <property type="molecule type" value="Genomic_DNA"/>
</dbReference>
<dbReference type="Proteomes" id="UP000236546">
    <property type="component" value="Unassembled WGS sequence"/>
</dbReference>
<evidence type="ECO:0008006" key="3">
    <source>
        <dbReference type="Google" id="ProtNLM"/>
    </source>
</evidence>
<comment type="caution">
    <text evidence="1">The sequence shown here is derived from an EMBL/GenBank/DDBJ whole genome shotgun (WGS) entry which is preliminary data.</text>
</comment>
<dbReference type="CDD" id="cd11577">
    <property type="entry name" value="GH71"/>
    <property type="match status" value="1"/>
</dbReference>
<proteinExistence type="predicted"/>
<reference evidence="1 2" key="1">
    <citation type="submission" date="2017-02" db="EMBL/GenBank/DDBJ databases">
        <title>Genomes of Trichoderma spp. with biocontrol activity.</title>
        <authorList>
            <person name="Gardiner D."/>
            <person name="Kazan K."/>
            <person name="Vos C."/>
            <person name="Harvey P."/>
        </authorList>
    </citation>
    <scope>NUCLEOTIDE SEQUENCE [LARGE SCALE GENOMIC DNA]</scope>
    <source>
        <strain evidence="1 2">A5MH</strain>
    </source>
</reference>
<name>A0A2K0SWV8_9HYPO</name>
<dbReference type="GO" id="GO:0051118">
    <property type="term" value="F:glucan endo-1,3-alpha-glucosidase activity"/>
    <property type="evidence" value="ECO:0007669"/>
    <property type="project" value="InterPro"/>
</dbReference>
<dbReference type="InterPro" id="IPR005197">
    <property type="entry name" value="Glyco_hydro_71"/>
</dbReference>
<evidence type="ECO:0000313" key="1">
    <source>
        <dbReference type="EMBL" id="PNP37745.1"/>
    </source>
</evidence>
<gene>
    <name evidence="1" type="ORF">TGAMA5MH_10346</name>
</gene>